<dbReference type="GO" id="GO:0042601">
    <property type="term" value="C:endospore-forming forespore"/>
    <property type="evidence" value="ECO:0007669"/>
    <property type="project" value="TreeGrafter"/>
</dbReference>
<evidence type="ECO:0000259" key="1">
    <source>
        <dbReference type="Pfam" id="PF01636"/>
    </source>
</evidence>
<name>A0A9D1YLX9_9FIRM</name>
<proteinExistence type="predicted"/>
<dbReference type="SUPFAM" id="SSF56112">
    <property type="entry name" value="Protein kinase-like (PK-like)"/>
    <property type="match status" value="1"/>
</dbReference>
<gene>
    <name evidence="2" type="ORF">H9831_01405</name>
</gene>
<comment type="caution">
    <text evidence="2">The sequence shown here is derived from an EMBL/GenBank/DDBJ whole genome shotgun (WGS) entry which is preliminary data.</text>
</comment>
<evidence type="ECO:0000313" key="2">
    <source>
        <dbReference type="EMBL" id="HIY59330.1"/>
    </source>
</evidence>
<accession>A0A9D1YLX9</accession>
<protein>
    <submittedName>
        <fullName evidence="2">Phosphotransferase</fullName>
    </submittedName>
</protein>
<dbReference type="Pfam" id="PF01636">
    <property type="entry name" value="APH"/>
    <property type="match status" value="1"/>
</dbReference>
<feature type="domain" description="Aminoglycoside phosphotransferase" evidence="1">
    <location>
        <begin position="29"/>
        <end position="286"/>
    </location>
</feature>
<evidence type="ECO:0000313" key="3">
    <source>
        <dbReference type="Proteomes" id="UP000824007"/>
    </source>
</evidence>
<reference evidence="2" key="2">
    <citation type="submission" date="2021-04" db="EMBL/GenBank/DDBJ databases">
        <authorList>
            <person name="Gilroy R."/>
        </authorList>
    </citation>
    <scope>NUCLEOTIDE SEQUENCE</scope>
    <source>
        <strain evidence="2">ChiSxjej3B15-24422</strain>
    </source>
</reference>
<dbReference type="InterPro" id="IPR047175">
    <property type="entry name" value="CotS-like"/>
</dbReference>
<dbReference type="EMBL" id="DXDD01000016">
    <property type="protein sequence ID" value="HIY59330.1"/>
    <property type="molecule type" value="Genomic_DNA"/>
</dbReference>
<dbReference type="InterPro" id="IPR002575">
    <property type="entry name" value="Aminoglycoside_PTrfase"/>
</dbReference>
<dbReference type="Gene3D" id="3.90.1200.10">
    <property type="match status" value="2"/>
</dbReference>
<dbReference type="PANTHER" id="PTHR39179:SF1">
    <property type="entry name" value="SPORE COAT PROTEIN I"/>
    <property type="match status" value="1"/>
</dbReference>
<dbReference type="InterPro" id="IPR011009">
    <property type="entry name" value="Kinase-like_dom_sf"/>
</dbReference>
<dbReference type="Proteomes" id="UP000824007">
    <property type="component" value="Unassembled WGS sequence"/>
</dbReference>
<dbReference type="PANTHER" id="PTHR39179">
    <property type="entry name" value="SPORE COAT PROTEIN I"/>
    <property type="match status" value="1"/>
</dbReference>
<sequence length="365" mass="42295">MNDRAVSVFENYDVKILGTAKGRGALLAETEQGWLILKEYTGPEARLELQEKLLQAVRDAGFPGVEQLLRNKEGELLTRDQDRTAYIVKTWFDGRECNLRDVKECQNAARTLGRLHLAMEQPQLAAQYTGRPFSLEREYARHNRELKKVRRYLREKGQKSDFERFLLHHYDRFYEKALETEEQLKTETADREAAVCAALAGGPEAHRASAAWNMPEAQSASAAKGVPEAHRRAADTGGCFCHGDFQHHNLLCCRDGFAVINFEKYLVDNPVRDLYLFLRKLLEKNGWSSSIALSILTAYETQRTLSDQDRRQLYYRFAYPEKFWKIVNFYYNSGKAWIPGRNREKLENLLRQETEKKLFLDSVLK</sequence>
<organism evidence="2 3">
    <name type="scientific">Candidatus Eisenbergiella pullistercoris</name>
    <dbReference type="NCBI Taxonomy" id="2838555"/>
    <lineage>
        <taxon>Bacteria</taxon>
        <taxon>Bacillati</taxon>
        <taxon>Bacillota</taxon>
        <taxon>Clostridia</taxon>
        <taxon>Lachnospirales</taxon>
        <taxon>Lachnospiraceae</taxon>
        <taxon>Eisenbergiella</taxon>
    </lineage>
</organism>
<reference evidence="2" key="1">
    <citation type="journal article" date="2021" name="PeerJ">
        <title>Extensive microbial diversity within the chicken gut microbiome revealed by metagenomics and culture.</title>
        <authorList>
            <person name="Gilroy R."/>
            <person name="Ravi A."/>
            <person name="Getino M."/>
            <person name="Pursley I."/>
            <person name="Horton D.L."/>
            <person name="Alikhan N.F."/>
            <person name="Baker D."/>
            <person name="Gharbi K."/>
            <person name="Hall N."/>
            <person name="Watson M."/>
            <person name="Adriaenssens E.M."/>
            <person name="Foster-Nyarko E."/>
            <person name="Jarju S."/>
            <person name="Secka A."/>
            <person name="Antonio M."/>
            <person name="Oren A."/>
            <person name="Chaudhuri R.R."/>
            <person name="La Ragione R."/>
            <person name="Hildebrand F."/>
            <person name="Pallen M.J."/>
        </authorList>
    </citation>
    <scope>NUCLEOTIDE SEQUENCE</scope>
    <source>
        <strain evidence="2">ChiSxjej3B15-24422</strain>
    </source>
</reference>
<dbReference type="Gene3D" id="3.30.200.20">
    <property type="entry name" value="Phosphorylase Kinase, domain 1"/>
    <property type="match status" value="1"/>
</dbReference>
<dbReference type="AlphaFoldDB" id="A0A9D1YLX9"/>